<organism evidence="5 6">
    <name type="scientific">Diploptera punctata</name>
    <name type="common">Pacific beetle cockroach</name>
    <dbReference type="NCBI Taxonomy" id="6984"/>
    <lineage>
        <taxon>Eukaryota</taxon>
        <taxon>Metazoa</taxon>
        <taxon>Ecdysozoa</taxon>
        <taxon>Arthropoda</taxon>
        <taxon>Hexapoda</taxon>
        <taxon>Insecta</taxon>
        <taxon>Pterygota</taxon>
        <taxon>Neoptera</taxon>
        <taxon>Polyneoptera</taxon>
        <taxon>Dictyoptera</taxon>
        <taxon>Blattodea</taxon>
        <taxon>Blaberoidea</taxon>
        <taxon>Blaberidae</taxon>
        <taxon>Diplopterinae</taxon>
        <taxon>Diploptera</taxon>
    </lineage>
</organism>
<gene>
    <name evidence="5" type="ORF">L9F63_014579</name>
</gene>
<dbReference type="Pfam" id="PF02550">
    <property type="entry name" value="AcetylCoA_hydro"/>
    <property type="match status" value="1"/>
</dbReference>
<accession>A0AAD8A7R2</accession>
<dbReference type="GO" id="GO:0006083">
    <property type="term" value="P:acetate metabolic process"/>
    <property type="evidence" value="ECO:0007669"/>
    <property type="project" value="InterPro"/>
</dbReference>
<dbReference type="Gene3D" id="3.40.1080.10">
    <property type="entry name" value="Glutaconate Coenzyme A-transferase"/>
    <property type="match status" value="1"/>
</dbReference>
<evidence type="ECO:0000313" key="6">
    <source>
        <dbReference type="Proteomes" id="UP001233999"/>
    </source>
</evidence>
<dbReference type="GO" id="GO:0008775">
    <property type="term" value="F:acetate CoA-transferase activity"/>
    <property type="evidence" value="ECO:0007669"/>
    <property type="project" value="InterPro"/>
</dbReference>
<evidence type="ECO:0000259" key="3">
    <source>
        <dbReference type="Pfam" id="PF02550"/>
    </source>
</evidence>
<evidence type="ECO:0000259" key="4">
    <source>
        <dbReference type="Pfam" id="PF13336"/>
    </source>
</evidence>
<evidence type="ECO:0000313" key="5">
    <source>
        <dbReference type="EMBL" id="KAJ9594019.1"/>
    </source>
</evidence>
<dbReference type="GO" id="GO:0005739">
    <property type="term" value="C:mitochondrion"/>
    <property type="evidence" value="ECO:0007669"/>
    <property type="project" value="TreeGrafter"/>
</dbReference>
<dbReference type="SUPFAM" id="SSF100950">
    <property type="entry name" value="NagB/RpiA/CoA transferase-like"/>
    <property type="match status" value="2"/>
</dbReference>
<evidence type="ECO:0000256" key="2">
    <source>
        <dbReference type="ARBA" id="ARBA00022679"/>
    </source>
</evidence>
<dbReference type="InterPro" id="IPR037171">
    <property type="entry name" value="NagB/RpiA_transferase-like"/>
</dbReference>
<dbReference type="AlphaFoldDB" id="A0AAD8A7R2"/>
<comment type="similarity">
    <text evidence="1">Belongs to the acetyl-CoA hydrolase/transferase family.</text>
</comment>
<keyword evidence="6" id="KW-1185">Reference proteome</keyword>
<proteinExistence type="inferred from homology"/>
<feature type="domain" description="Acetyl-CoA hydrolase/transferase N-terminal" evidence="3">
    <location>
        <begin position="43"/>
        <end position="202"/>
    </location>
</feature>
<dbReference type="PANTHER" id="PTHR21432">
    <property type="entry name" value="ACETYL-COA HYDROLASE-RELATED"/>
    <property type="match status" value="1"/>
</dbReference>
<dbReference type="InterPro" id="IPR003702">
    <property type="entry name" value="ActCoA_hydro_N"/>
</dbReference>
<dbReference type="EMBL" id="JASPKZ010003081">
    <property type="protein sequence ID" value="KAJ9594019.1"/>
    <property type="molecule type" value="Genomic_DNA"/>
</dbReference>
<evidence type="ECO:0008006" key="7">
    <source>
        <dbReference type="Google" id="ProtNLM"/>
    </source>
</evidence>
<evidence type="ECO:0000256" key="1">
    <source>
        <dbReference type="ARBA" id="ARBA00009632"/>
    </source>
</evidence>
<name>A0AAD8A7R2_DIPPU</name>
<dbReference type="InterPro" id="IPR026888">
    <property type="entry name" value="AcetylCoA_hyd_C"/>
</dbReference>
<feature type="domain" description="Acetyl-CoA hydrolase/transferase C-terminal" evidence="4">
    <location>
        <begin position="293"/>
        <end position="326"/>
    </location>
</feature>
<dbReference type="Pfam" id="PF13336">
    <property type="entry name" value="AcetylCoA_hyd_C"/>
    <property type="match status" value="1"/>
</dbReference>
<keyword evidence="2" id="KW-0808">Transferase</keyword>
<reference evidence="5" key="1">
    <citation type="journal article" date="2023" name="IScience">
        <title>Live-bearing cockroach genome reveals convergent evolutionary mechanisms linked to viviparity in insects and beyond.</title>
        <authorList>
            <person name="Fouks B."/>
            <person name="Harrison M.C."/>
            <person name="Mikhailova A.A."/>
            <person name="Marchal E."/>
            <person name="English S."/>
            <person name="Carruthers M."/>
            <person name="Jennings E.C."/>
            <person name="Chiamaka E.L."/>
            <person name="Frigard R.A."/>
            <person name="Pippel M."/>
            <person name="Attardo G.M."/>
            <person name="Benoit J.B."/>
            <person name="Bornberg-Bauer E."/>
            <person name="Tobe S.S."/>
        </authorList>
    </citation>
    <scope>NUCLEOTIDE SEQUENCE</scope>
    <source>
        <strain evidence="5">Stay&amp;Tobe</strain>
    </source>
</reference>
<dbReference type="Gene3D" id="3.30.750.70">
    <property type="entry name" value="4-hydroxybutyrate coenzyme like domains"/>
    <property type="match status" value="1"/>
</dbReference>
<dbReference type="PANTHER" id="PTHR21432:SF20">
    <property type="entry name" value="ACETYL-COA HYDROLASE"/>
    <property type="match status" value="1"/>
</dbReference>
<reference evidence="5" key="2">
    <citation type="submission" date="2023-05" db="EMBL/GenBank/DDBJ databases">
        <authorList>
            <person name="Fouks B."/>
        </authorList>
    </citation>
    <scope>NUCLEOTIDE SEQUENCE</scope>
    <source>
        <strain evidence="5">Stay&amp;Tobe</strain>
        <tissue evidence="5">Testes</tissue>
    </source>
</reference>
<sequence>MWKKQRPLRNYYTYCKEPAMPLNRKPQYVSACEAMHCALRSNSVVFIQGAAATPITLVEAMCSVAKENCLEKIKLCSMHTEGPAPYATKEFEGIFRHYSFFMGANVRKGVAEGYADSIPIFLQDIPRMFYRRIFKPDISLIHVSPPNCHGYCTLGVSVDCVRAAIIHSKKIIALVNPKMPRTFGDSIIHESHIDFAVKEDKSLPCIDPKPPSKEEKKIGKLIADHLIQDGSTLQMGIGSIPDAVLSALGNHKNLGIHSEMFSDGVIKLIECGVITNHKKRHHQGKIVASFFIGSQKLYDFFDDNPLLEMKRVDYVNKPSVIAKMPKNVWN</sequence>
<dbReference type="InterPro" id="IPR046433">
    <property type="entry name" value="ActCoA_hydro"/>
</dbReference>
<comment type="caution">
    <text evidence="5">The sequence shown here is derived from an EMBL/GenBank/DDBJ whole genome shotgun (WGS) entry which is preliminary data.</text>
</comment>
<protein>
    <recommendedName>
        <fullName evidence="7">Acetyl-CoA hydrolase</fullName>
    </recommendedName>
</protein>
<dbReference type="Proteomes" id="UP001233999">
    <property type="component" value="Unassembled WGS sequence"/>
</dbReference>